<evidence type="ECO:0000313" key="2">
    <source>
        <dbReference type="EnsemblMetazoa" id="Aqu2.1.43124_001"/>
    </source>
</evidence>
<feature type="transmembrane region" description="Helical" evidence="1">
    <location>
        <begin position="46"/>
        <end position="64"/>
    </location>
</feature>
<proteinExistence type="predicted"/>
<dbReference type="InParanoid" id="A0A1X7VTB9"/>
<name>A0A1X7VTB9_AMPQE</name>
<sequence>MRFEWGSFHVHGLAWLPNAPKFKNLSSSSDLVESTKEKITEYANRTISTIILFSFLMAIMSVMLHQQRLIHKSAISLVFK</sequence>
<dbReference type="AlphaFoldDB" id="A0A1X7VTB9"/>
<keyword evidence="1" id="KW-0472">Membrane</keyword>
<reference evidence="2" key="1">
    <citation type="submission" date="2017-05" db="UniProtKB">
        <authorList>
            <consortium name="EnsemblMetazoa"/>
        </authorList>
    </citation>
    <scope>IDENTIFICATION</scope>
</reference>
<keyword evidence="1" id="KW-1133">Transmembrane helix</keyword>
<evidence type="ECO:0000256" key="1">
    <source>
        <dbReference type="SAM" id="Phobius"/>
    </source>
</evidence>
<accession>A0A1X7VTB9</accession>
<protein>
    <submittedName>
        <fullName evidence="2">Uncharacterized protein</fullName>
    </submittedName>
</protein>
<organism evidence="2">
    <name type="scientific">Amphimedon queenslandica</name>
    <name type="common">Sponge</name>
    <dbReference type="NCBI Taxonomy" id="400682"/>
    <lineage>
        <taxon>Eukaryota</taxon>
        <taxon>Metazoa</taxon>
        <taxon>Porifera</taxon>
        <taxon>Demospongiae</taxon>
        <taxon>Heteroscleromorpha</taxon>
        <taxon>Haplosclerida</taxon>
        <taxon>Niphatidae</taxon>
        <taxon>Amphimedon</taxon>
    </lineage>
</organism>
<dbReference type="EnsemblMetazoa" id="Aqu2.1.43124_001">
    <property type="protein sequence ID" value="Aqu2.1.43124_001"/>
    <property type="gene ID" value="Aqu2.1.43124"/>
</dbReference>
<keyword evidence="1" id="KW-0812">Transmembrane</keyword>